<keyword evidence="3" id="KW-0732">Signal</keyword>
<reference evidence="10" key="1">
    <citation type="submission" date="2025-08" db="UniProtKB">
        <authorList>
            <consortium name="RefSeq"/>
        </authorList>
    </citation>
    <scope>IDENTIFICATION</scope>
    <source>
        <tissue evidence="10">Muscle</tissue>
    </source>
</reference>
<keyword evidence="2" id="KW-1003">Cell membrane</keyword>
<dbReference type="SMART" id="SM00409">
    <property type="entry name" value="IG"/>
    <property type="match status" value="3"/>
</dbReference>
<evidence type="ECO:0000256" key="2">
    <source>
        <dbReference type="ARBA" id="ARBA00022475"/>
    </source>
</evidence>
<feature type="domain" description="Ig-like" evidence="9">
    <location>
        <begin position="131"/>
        <end position="229"/>
    </location>
</feature>
<keyword evidence="8" id="KW-1133">Transmembrane helix</keyword>
<dbReference type="OrthoDB" id="6370831at2759"/>
<dbReference type="Pfam" id="PF07686">
    <property type="entry name" value="V-set"/>
    <property type="match status" value="3"/>
</dbReference>
<dbReference type="GO" id="GO:0005886">
    <property type="term" value="C:plasma membrane"/>
    <property type="evidence" value="ECO:0007669"/>
    <property type="project" value="UniProtKB-SubCell"/>
</dbReference>
<dbReference type="PANTHER" id="PTHR19433">
    <property type="entry name" value="T-CELL RECEPTOR ALPHA CHAIN V REGION-RELATED"/>
    <property type="match status" value="1"/>
</dbReference>
<evidence type="ECO:0000259" key="9">
    <source>
        <dbReference type="PROSITE" id="PS50835"/>
    </source>
</evidence>
<evidence type="ECO:0000256" key="4">
    <source>
        <dbReference type="ARBA" id="ARBA00022859"/>
    </source>
</evidence>
<accession>A0A9Q9WHL0</accession>
<sequence>MIGMGAGSRLFVRDAAIGRNTTLQQSLTDTLHTGDSVSLQCSLFTESCAGEHSVYWFRQSSGESQGVLYTKGERNGQCENSTESQTQSCVYSLFNSNVSHSDAGIYYCAVAACGEILFGKGTELNFRVCCSDVDVVQEDNVKIVRAGEDVNFTCTFSNVLQATKAWIKQTADGKSLQIVSSYLNQPTSWNEDFEKTNRFYVIKGDDHFNLTILKVKPSDTATYFCVVSSYHMIGMGAGSRLFVRDAAIGRNTTLQQSLTDTLHTGDSVSLQCSLFTESCAGEHSVYWFRQSSGESQGVLYTKGERNGQCENSTESQTQSCVYSLFNSNVSHSDAGIYYCAVAACGEILFGKGTELNFRENGYVNPTLPALGILNIIFLALVVFLGIKLCMGQNKAPKPPESLNEDTLNYAAISFSQKPLNTRRAKEKISQDQSLYAQVRSHQLHSEL</sequence>
<dbReference type="PROSITE" id="PS50835">
    <property type="entry name" value="IG_LIKE"/>
    <property type="match status" value="3"/>
</dbReference>
<evidence type="ECO:0000256" key="8">
    <source>
        <dbReference type="SAM" id="Phobius"/>
    </source>
</evidence>
<dbReference type="SMART" id="SM00406">
    <property type="entry name" value="IGv"/>
    <property type="match status" value="3"/>
</dbReference>
<dbReference type="InterPro" id="IPR007110">
    <property type="entry name" value="Ig-like_dom"/>
</dbReference>
<keyword evidence="5 8" id="KW-0472">Membrane</keyword>
<dbReference type="PANTHER" id="PTHR19433:SF133">
    <property type="entry name" value="IMMUNE-TYPE RECEPTOR 5 PRECURSOR-RELATED"/>
    <property type="match status" value="1"/>
</dbReference>
<evidence type="ECO:0000256" key="1">
    <source>
        <dbReference type="ARBA" id="ARBA00004236"/>
    </source>
</evidence>
<comment type="subcellular location">
    <subcellularLocation>
        <location evidence="1">Cell membrane</location>
    </subcellularLocation>
</comment>
<keyword evidence="8" id="KW-0812">Transmembrane</keyword>
<name>A0A9Q9WHL0_CYPCA</name>
<dbReference type="GO" id="GO:0002376">
    <property type="term" value="P:immune system process"/>
    <property type="evidence" value="ECO:0007669"/>
    <property type="project" value="UniProtKB-KW"/>
</dbReference>
<proteinExistence type="predicted"/>
<dbReference type="InterPro" id="IPR003599">
    <property type="entry name" value="Ig_sub"/>
</dbReference>
<dbReference type="GO" id="GO:0009617">
    <property type="term" value="P:response to bacterium"/>
    <property type="evidence" value="ECO:0007669"/>
    <property type="project" value="TreeGrafter"/>
</dbReference>
<protein>
    <submittedName>
        <fullName evidence="10">Uncharacterized protein LOC109059452 isoform X2</fullName>
    </submittedName>
</protein>
<organism evidence="10">
    <name type="scientific">Cyprinus carpio</name>
    <name type="common">Common carp</name>
    <dbReference type="NCBI Taxonomy" id="7962"/>
    <lineage>
        <taxon>Eukaryota</taxon>
        <taxon>Metazoa</taxon>
        <taxon>Chordata</taxon>
        <taxon>Craniata</taxon>
        <taxon>Vertebrata</taxon>
        <taxon>Euteleostomi</taxon>
        <taxon>Actinopterygii</taxon>
        <taxon>Neopterygii</taxon>
        <taxon>Teleostei</taxon>
        <taxon>Ostariophysi</taxon>
        <taxon>Cypriniformes</taxon>
        <taxon>Cyprinidae</taxon>
        <taxon>Cyprininae</taxon>
        <taxon>Cyprinus</taxon>
    </lineage>
</organism>
<evidence type="ECO:0000256" key="7">
    <source>
        <dbReference type="ARBA" id="ARBA00023180"/>
    </source>
</evidence>
<dbReference type="InterPro" id="IPR052051">
    <property type="entry name" value="TCR_complex_component"/>
</dbReference>
<dbReference type="CDD" id="cd00099">
    <property type="entry name" value="IgV"/>
    <property type="match status" value="3"/>
</dbReference>
<dbReference type="InterPro" id="IPR013106">
    <property type="entry name" value="Ig_V-set"/>
</dbReference>
<dbReference type="GeneID" id="109059452"/>
<feature type="transmembrane region" description="Helical" evidence="8">
    <location>
        <begin position="367"/>
        <end position="386"/>
    </location>
</feature>
<dbReference type="Proteomes" id="UP001155660">
    <property type="component" value="Chromosome B7"/>
</dbReference>
<gene>
    <name evidence="10" type="primary">LOC109059452</name>
</gene>
<feature type="domain" description="Ig-like" evidence="9">
    <location>
        <begin position="34"/>
        <end position="110"/>
    </location>
</feature>
<keyword evidence="7" id="KW-0325">Glycoprotein</keyword>
<dbReference type="RefSeq" id="XP_042583091.1">
    <property type="nucleotide sequence ID" value="XM_042727157.1"/>
</dbReference>
<evidence type="ECO:0000256" key="6">
    <source>
        <dbReference type="ARBA" id="ARBA00023157"/>
    </source>
</evidence>
<feature type="domain" description="Ig-like" evidence="9">
    <location>
        <begin position="265"/>
        <end position="341"/>
    </location>
</feature>
<evidence type="ECO:0000256" key="3">
    <source>
        <dbReference type="ARBA" id="ARBA00022729"/>
    </source>
</evidence>
<keyword evidence="4" id="KW-0391">Immunity</keyword>
<evidence type="ECO:0000256" key="5">
    <source>
        <dbReference type="ARBA" id="ARBA00023136"/>
    </source>
</evidence>
<keyword evidence="6" id="KW-1015">Disulfide bond</keyword>
<dbReference type="AlphaFoldDB" id="A0A9Q9WHL0"/>
<evidence type="ECO:0000313" key="10">
    <source>
        <dbReference type="RefSeq" id="XP_042583091.1"/>
    </source>
</evidence>